<dbReference type="Gene3D" id="3.40.50.2000">
    <property type="entry name" value="Glycogen Phosphorylase B"/>
    <property type="match status" value="2"/>
</dbReference>
<protein>
    <submittedName>
        <fullName evidence="3">Glycogen synthase</fullName>
        <ecNumber evidence="3">2.4.1.11</ecNumber>
    </submittedName>
</protein>
<reference evidence="3" key="1">
    <citation type="submission" date="2018-02" db="EMBL/GenBank/DDBJ databases">
        <authorList>
            <person name="Kim S.-K."/>
            <person name="Jung H.-I."/>
            <person name="Lee S.-W."/>
        </authorList>
    </citation>
    <scope>NUCLEOTIDE SEQUENCE</scope>
    <source>
        <strain evidence="3">SK3146</strain>
    </source>
</reference>
<dbReference type="PANTHER" id="PTHR45947">
    <property type="entry name" value="SULFOQUINOVOSYL TRANSFERASE SQD2"/>
    <property type="match status" value="1"/>
</dbReference>
<dbReference type="GO" id="GO:0004373">
    <property type="term" value="F:alpha-1,4-glucan glucosyltransferase (UDP-glucose donor) activity"/>
    <property type="evidence" value="ECO:0007669"/>
    <property type="project" value="UniProtKB-EC"/>
</dbReference>
<dbReference type="Pfam" id="PF13439">
    <property type="entry name" value="Glyco_transf_4"/>
    <property type="match status" value="1"/>
</dbReference>
<keyword evidence="3" id="KW-0808">Transferase</keyword>
<proteinExistence type="predicted"/>
<dbReference type="Pfam" id="PF00534">
    <property type="entry name" value="Glycos_transf_1"/>
    <property type="match status" value="1"/>
</dbReference>
<dbReference type="InterPro" id="IPR028098">
    <property type="entry name" value="Glyco_trans_4-like_N"/>
</dbReference>
<dbReference type="Proteomes" id="UP001057134">
    <property type="component" value="Chromosome"/>
</dbReference>
<dbReference type="SUPFAM" id="SSF53756">
    <property type="entry name" value="UDP-Glycosyltransferase/glycogen phosphorylase"/>
    <property type="match status" value="1"/>
</dbReference>
<dbReference type="EC" id="2.4.1.11" evidence="3"/>
<gene>
    <name evidence="3" type="ORF">SK3146_05964</name>
</gene>
<reference evidence="3" key="2">
    <citation type="journal article" date="2021" name="J Anim Sci Technol">
        <title>Complete genome sequence of Paenibacillus konkukensis sp. nov. SK3146 as a potential probiotic strain.</title>
        <authorList>
            <person name="Jung H.I."/>
            <person name="Park S."/>
            <person name="Niu K.M."/>
            <person name="Lee S.W."/>
            <person name="Kothari D."/>
            <person name="Yi K.J."/>
            <person name="Kim S.K."/>
        </authorList>
    </citation>
    <scope>NUCLEOTIDE SEQUENCE</scope>
    <source>
        <strain evidence="3">SK3146</strain>
    </source>
</reference>
<keyword evidence="3" id="KW-0328">Glycosyltransferase</keyword>
<dbReference type="RefSeq" id="WP_249862188.1">
    <property type="nucleotide sequence ID" value="NZ_CP027059.1"/>
</dbReference>
<evidence type="ECO:0000259" key="1">
    <source>
        <dbReference type="Pfam" id="PF00534"/>
    </source>
</evidence>
<evidence type="ECO:0000313" key="3">
    <source>
        <dbReference type="EMBL" id="UQZ86671.1"/>
    </source>
</evidence>
<organism evidence="3 4">
    <name type="scientific">Paenibacillus konkukensis</name>
    <dbReference type="NCBI Taxonomy" id="2020716"/>
    <lineage>
        <taxon>Bacteria</taxon>
        <taxon>Bacillati</taxon>
        <taxon>Bacillota</taxon>
        <taxon>Bacilli</taxon>
        <taxon>Bacillales</taxon>
        <taxon>Paenibacillaceae</taxon>
        <taxon>Paenibacillus</taxon>
    </lineage>
</organism>
<feature type="domain" description="Glycosyltransferase subfamily 4-like N-terminal" evidence="2">
    <location>
        <begin position="14"/>
        <end position="205"/>
    </location>
</feature>
<dbReference type="InterPro" id="IPR001296">
    <property type="entry name" value="Glyco_trans_1"/>
</dbReference>
<dbReference type="InterPro" id="IPR050194">
    <property type="entry name" value="Glycosyltransferase_grp1"/>
</dbReference>
<dbReference type="PANTHER" id="PTHR45947:SF3">
    <property type="entry name" value="SULFOQUINOVOSYL TRANSFERASE SQD2"/>
    <property type="match status" value="1"/>
</dbReference>
<keyword evidence="4" id="KW-1185">Reference proteome</keyword>
<sequence length="440" mass="49579">MKILLAYFWALPHVGGANTYIQMMTKILGEHGHHVDILARHPDGGGVYLANTGERIGGLKLWETVCEEARHHFQSHFPQIDSWIFERETERCIFELALSYLNLHQYDIIHAQDQLSTRALWSVKPDSVPLVASIHSSLADEHQLKGRISSADSLAGKYAEQEEYLGSWTSSRTIVASDWLKRQLLQHYPQSEDQFRVIPYGIDLASFQERLLEEPDPPLPDTEDRFVIACPARLVHVKGHRTLIEALSRVKGRRDHFVCWLIGDGYLREELEQYCMQMNVADCFFFLGNRTDVPAVLKKADLVVLPSLSDNQPFTVIEAQAAGKAIVASNAGGIPEMIADAETGLLFERGDAVQLADKIMEAMDDPCLRCRLEVNAGAWARKQWAFHTLYGQTMSIYREAIEAGRQLKQPKAQEPSLVFFSPDSAFMKKILQTFKKGGGA</sequence>
<evidence type="ECO:0000313" key="4">
    <source>
        <dbReference type="Proteomes" id="UP001057134"/>
    </source>
</evidence>
<evidence type="ECO:0000259" key="2">
    <source>
        <dbReference type="Pfam" id="PF13439"/>
    </source>
</evidence>
<name>A0ABY4RVI4_9BACL</name>
<dbReference type="EMBL" id="CP027059">
    <property type="protein sequence ID" value="UQZ86671.1"/>
    <property type="molecule type" value="Genomic_DNA"/>
</dbReference>
<accession>A0ABY4RVI4</accession>
<feature type="domain" description="Glycosyl transferase family 1" evidence="1">
    <location>
        <begin position="222"/>
        <end position="376"/>
    </location>
</feature>
<dbReference type="CDD" id="cd03801">
    <property type="entry name" value="GT4_PimA-like"/>
    <property type="match status" value="1"/>
</dbReference>